<dbReference type="AlphaFoldDB" id="A0A316VCG2"/>
<evidence type="ECO:0000313" key="2">
    <source>
        <dbReference type="EMBL" id="PWN35357.1"/>
    </source>
</evidence>
<proteinExistence type="predicted"/>
<feature type="signal peptide" evidence="1">
    <location>
        <begin position="1"/>
        <end position="19"/>
    </location>
</feature>
<dbReference type="GeneID" id="37022148"/>
<dbReference type="OrthoDB" id="10471205at2759"/>
<gene>
    <name evidence="2" type="ORF">FA14DRAFT_172007</name>
</gene>
<sequence length="221" mass="25577">MQAHFIPLILFAFSLTVSALPGVQEEMQMRRAAIKEGHKNLEIQKSRSAVLEQKHEQFDSEWREVKKGHSTRKDWEEKLGERKKVDANIRAHELAGKLIMRKDVHVGQAMLERASGTLKSKQQEIQKEMNAIKEKGHHDPELVKAHEQQHSKDEVKICHAKNDCHFAIMQQDKAIDAHTDALYKAYTKNQRSKYNPAKIAESIKDRMAYAQLRIKPRRKAT</sequence>
<reference evidence="2 3" key="1">
    <citation type="journal article" date="2018" name="Mol. Biol. Evol.">
        <title>Broad Genomic Sampling Reveals a Smut Pathogenic Ancestry of the Fungal Clade Ustilaginomycotina.</title>
        <authorList>
            <person name="Kijpornyongpan T."/>
            <person name="Mondo S.J."/>
            <person name="Barry K."/>
            <person name="Sandor L."/>
            <person name="Lee J."/>
            <person name="Lipzen A."/>
            <person name="Pangilinan J."/>
            <person name="LaButti K."/>
            <person name="Hainaut M."/>
            <person name="Henrissat B."/>
            <person name="Grigoriev I.V."/>
            <person name="Spatafora J.W."/>
            <person name="Aime M.C."/>
        </authorList>
    </citation>
    <scope>NUCLEOTIDE SEQUENCE [LARGE SCALE GENOMIC DNA]</scope>
    <source>
        <strain evidence="2 3">MCA 3882</strain>
    </source>
</reference>
<keyword evidence="1" id="KW-0732">Signal</keyword>
<protein>
    <submittedName>
        <fullName evidence="2">Uncharacterized protein</fullName>
    </submittedName>
</protein>
<evidence type="ECO:0000313" key="3">
    <source>
        <dbReference type="Proteomes" id="UP000245771"/>
    </source>
</evidence>
<dbReference type="EMBL" id="KZ819603">
    <property type="protein sequence ID" value="PWN35357.1"/>
    <property type="molecule type" value="Genomic_DNA"/>
</dbReference>
<organism evidence="2 3">
    <name type="scientific">Meira miltonrushii</name>
    <dbReference type="NCBI Taxonomy" id="1280837"/>
    <lineage>
        <taxon>Eukaryota</taxon>
        <taxon>Fungi</taxon>
        <taxon>Dikarya</taxon>
        <taxon>Basidiomycota</taxon>
        <taxon>Ustilaginomycotina</taxon>
        <taxon>Exobasidiomycetes</taxon>
        <taxon>Exobasidiales</taxon>
        <taxon>Brachybasidiaceae</taxon>
        <taxon>Meira</taxon>
    </lineage>
</organism>
<dbReference type="Proteomes" id="UP000245771">
    <property type="component" value="Unassembled WGS sequence"/>
</dbReference>
<keyword evidence="3" id="KW-1185">Reference proteome</keyword>
<accession>A0A316VCG2</accession>
<evidence type="ECO:0000256" key="1">
    <source>
        <dbReference type="SAM" id="SignalP"/>
    </source>
</evidence>
<feature type="chain" id="PRO_5016329489" evidence="1">
    <location>
        <begin position="20"/>
        <end position="221"/>
    </location>
</feature>
<dbReference type="InParanoid" id="A0A316VCG2"/>
<name>A0A316VCG2_9BASI</name>
<dbReference type="RefSeq" id="XP_025355659.1">
    <property type="nucleotide sequence ID" value="XM_025500367.1"/>
</dbReference>